<feature type="transmembrane region" description="Helical" evidence="1">
    <location>
        <begin position="146"/>
        <end position="167"/>
    </location>
</feature>
<dbReference type="OrthoDB" id="3297477at2"/>
<feature type="transmembrane region" description="Helical" evidence="1">
    <location>
        <begin position="105"/>
        <end position="126"/>
    </location>
</feature>
<keyword evidence="1" id="KW-0812">Transmembrane</keyword>
<feature type="transmembrane region" description="Helical" evidence="1">
    <location>
        <begin position="221"/>
        <end position="240"/>
    </location>
</feature>
<dbReference type="RefSeq" id="WP_091644530.1">
    <property type="nucleotide sequence ID" value="NZ_FMHW01000002.1"/>
</dbReference>
<evidence type="ECO:0000256" key="1">
    <source>
        <dbReference type="SAM" id="Phobius"/>
    </source>
</evidence>
<keyword evidence="3" id="KW-1185">Reference proteome</keyword>
<dbReference type="EMBL" id="FMHW01000002">
    <property type="protein sequence ID" value="SCL29881.1"/>
    <property type="molecule type" value="Genomic_DNA"/>
</dbReference>
<organism evidence="2 3">
    <name type="scientific">Micromonospora pallida</name>
    <dbReference type="NCBI Taxonomy" id="145854"/>
    <lineage>
        <taxon>Bacteria</taxon>
        <taxon>Bacillati</taxon>
        <taxon>Actinomycetota</taxon>
        <taxon>Actinomycetes</taxon>
        <taxon>Micromonosporales</taxon>
        <taxon>Micromonosporaceae</taxon>
        <taxon>Micromonospora</taxon>
    </lineage>
</organism>
<evidence type="ECO:0000313" key="2">
    <source>
        <dbReference type="EMBL" id="SCL29881.1"/>
    </source>
</evidence>
<dbReference type="Proteomes" id="UP000198959">
    <property type="component" value="Unassembled WGS sequence"/>
</dbReference>
<keyword evidence="1" id="KW-1133">Transmembrane helix</keyword>
<name>A0A1C6SK62_9ACTN</name>
<protein>
    <submittedName>
        <fullName evidence="2">ABC-2 family transporter protein</fullName>
    </submittedName>
</protein>
<dbReference type="AlphaFoldDB" id="A0A1C6SK62"/>
<sequence length="244" mass="24623">MNIVRIGNVTTAELDKLRTLPATTLTAIGAIATGIVIAAALAASAVAQGAQASAVDITLQTVPFAQAGFVLLGILPATHEHAGRQLSTTLTSVPKRGLLVTGKTVAALLVVAVTAAVSIGASLAAATIAQHLTDVPSPADDGEPGLLAGAAAYLTLIGLLSHAVALLVRHLVPALVGTLSLVLIVSPVLAGVTEHARWLPDRAIAQLYDNTDTALTPGTGALIGLAWIVLIGSIAIARFIRHEP</sequence>
<feature type="transmembrane region" description="Helical" evidence="1">
    <location>
        <begin position="20"/>
        <end position="43"/>
    </location>
</feature>
<proteinExistence type="predicted"/>
<gene>
    <name evidence="2" type="ORF">GA0074692_2817</name>
</gene>
<reference evidence="3" key="1">
    <citation type="submission" date="2016-06" db="EMBL/GenBank/DDBJ databases">
        <authorList>
            <person name="Varghese N."/>
            <person name="Submissions Spin"/>
        </authorList>
    </citation>
    <scope>NUCLEOTIDE SEQUENCE [LARGE SCALE GENOMIC DNA]</scope>
    <source>
        <strain evidence="3">DSM 43817</strain>
    </source>
</reference>
<evidence type="ECO:0000313" key="3">
    <source>
        <dbReference type="Proteomes" id="UP000198959"/>
    </source>
</evidence>
<keyword evidence="1" id="KW-0472">Membrane</keyword>
<feature type="transmembrane region" description="Helical" evidence="1">
    <location>
        <begin position="174"/>
        <end position="192"/>
    </location>
</feature>
<accession>A0A1C6SK62</accession>
<dbReference type="STRING" id="145854.GA0074692_2817"/>